<evidence type="ECO:0000313" key="2">
    <source>
        <dbReference type="Proteomes" id="UP001305647"/>
    </source>
</evidence>
<reference evidence="1" key="2">
    <citation type="submission" date="2023-05" db="EMBL/GenBank/DDBJ databases">
        <authorList>
            <consortium name="Lawrence Berkeley National Laboratory"/>
            <person name="Steindorff A."/>
            <person name="Hensen N."/>
            <person name="Bonometti L."/>
            <person name="Westerberg I."/>
            <person name="Brannstrom I.O."/>
            <person name="Guillou S."/>
            <person name="Cros-Aarteil S."/>
            <person name="Calhoun S."/>
            <person name="Haridas S."/>
            <person name="Kuo A."/>
            <person name="Mondo S."/>
            <person name="Pangilinan J."/>
            <person name="Riley R."/>
            <person name="Labutti K."/>
            <person name="Andreopoulos B."/>
            <person name="Lipzen A."/>
            <person name="Chen C."/>
            <person name="Yanf M."/>
            <person name="Daum C."/>
            <person name="Ng V."/>
            <person name="Clum A."/>
            <person name="Ohm R."/>
            <person name="Martin F."/>
            <person name="Silar P."/>
            <person name="Natvig D."/>
            <person name="Lalanne C."/>
            <person name="Gautier V."/>
            <person name="Ament-Velasquez S.L."/>
            <person name="Kruys A."/>
            <person name="Hutchinson M.I."/>
            <person name="Powell A.J."/>
            <person name="Barry K."/>
            <person name="Miller A.N."/>
            <person name="Grigoriev I.V."/>
            <person name="Debuchy R."/>
            <person name="Gladieux P."/>
            <person name="Thoren M.H."/>
            <person name="Johannesson H."/>
        </authorList>
    </citation>
    <scope>NUCLEOTIDE SEQUENCE</scope>
    <source>
        <strain evidence="1">CBS 757.83</strain>
    </source>
</reference>
<protein>
    <submittedName>
        <fullName evidence="1">Uncharacterized protein</fullName>
    </submittedName>
</protein>
<name>A0AAN6T332_9PEZI</name>
<comment type="caution">
    <text evidence="1">The sequence shown here is derived from an EMBL/GenBank/DDBJ whole genome shotgun (WGS) entry which is preliminary data.</text>
</comment>
<accession>A0AAN6T332</accession>
<dbReference type="Proteomes" id="UP001305647">
    <property type="component" value="Unassembled WGS sequence"/>
</dbReference>
<keyword evidence="2" id="KW-1185">Reference proteome</keyword>
<sequence>MPTLVFSPNSTRHTTTFRRRHQKSINVTEYARKVTQSHVDNDDASGIEYRLQIGSRIRYLVTQPRTLSRDALSFPLKRLFSNRAFAVVNCRWHDTAVDFLDVEKTKQLTATAFEATVLSDVLPLGQRTRTAQVTKVYQLLEGSGLASRFLAHVHKNWRLIGFLLEKLDGRRASTQDLGACQASLEKLYGLRLLYGDVNRYNFLVMENDAKLIDFEGSSTLQHLRLELADESGRGGGLMFRDSCD</sequence>
<evidence type="ECO:0000313" key="1">
    <source>
        <dbReference type="EMBL" id="KAK4103330.1"/>
    </source>
</evidence>
<dbReference type="EMBL" id="MU863629">
    <property type="protein sequence ID" value="KAK4103330.1"/>
    <property type="molecule type" value="Genomic_DNA"/>
</dbReference>
<gene>
    <name evidence="1" type="ORF">N658DRAFT_514801</name>
</gene>
<reference evidence="1" key="1">
    <citation type="journal article" date="2023" name="Mol. Phylogenet. Evol.">
        <title>Genome-scale phylogeny and comparative genomics of the fungal order Sordariales.</title>
        <authorList>
            <person name="Hensen N."/>
            <person name="Bonometti L."/>
            <person name="Westerberg I."/>
            <person name="Brannstrom I.O."/>
            <person name="Guillou S."/>
            <person name="Cros-Aarteil S."/>
            <person name="Calhoun S."/>
            <person name="Haridas S."/>
            <person name="Kuo A."/>
            <person name="Mondo S."/>
            <person name="Pangilinan J."/>
            <person name="Riley R."/>
            <person name="LaButti K."/>
            <person name="Andreopoulos B."/>
            <person name="Lipzen A."/>
            <person name="Chen C."/>
            <person name="Yan M."/>
            <person name="Daum C."/>
            <person name="Ng V."/>
            <person name="Clum A."/>
            <person name="Steindorff A."/>
            <person name="Ohm R.A."/>
            <person name="Martin F."/>
            <person name="Silar P."/>
            <person name="Natvig D.O."/>
            <person name="Lalanne C."/>
            <person name="Gautier V."/>
            <person name="Ament-Velasquez S.L."/>
            <person name="Kruys A."/>
            <person name="Hutchinson M.I."/>
            <person name="Powell A.J."/>
            <person name="Barry K."/>
            <person name="Miller A.N."/>
            <person name="Grigoriev I.V."/>
            <person name="Debuchy R."/>
            <person name="Gladieux P."/>
            <person name="Hiltunen Thoren M."/>
            <person name="Johannesson H."/>
        </authorList>
    </citation>
    <scope>NUCLEOTIDE SEQUENCE</scope>
    <source>
        <strain evidence="1">CBS 757.83</strain>
    </source>
</reference>
<organism evidence="1 2">
    <name type="scientific">Parathielavia hyrcaniae</name>
    <dbReference type="NCBI Taxonomy" id="113614"/>
    <lineage>
        <taxon>Eukaryota</taxon>
        <taxon>Fungi</taxon>
        <taxon>Dikarya</taxon>
        <taxon>Ascomycota</taxon>
        <taxon>Pezizomycotina</taxon>
        <taxon>Sordariomycetes</taxon>
        <taxon>Sordariomycetidae</taxon>
        <taxon>Sordariales</taxon>
        <taxon>Chaetomiaceae</taxon>
        <taxon>Parathielavia</taxon>
    </lineage>
</organism>
<dbReference type="AlphaFoldDB" id="A0AAN6T332"/>
<proteinExistence type="predicted"/>